<dbReference type="AlphaFoldDB" id="Q2GJH6"/>
<protein>
    <submittedName>
        <fullName evidence="1">Uncharacterized protein</fullName>
    </submittedName>
</protein>
<dbReference type="EnsemblBacteria" id="ABD43562">
    <property type="protein sequence ID" value="ABD43562"/>
    <property type="gene ID" value="APH_0901"/>
</dbReference>
<name>Q2GJH6_ANAPZ</name>
<organism evidence="1 2">
    <name type="scientific">Anaplasma phagocytophilum (strain HZ)</name>
    <dbReference type="NCBI Taxonomy" id="212042"/>
    <lineage>
        <taxon>Bacteria</taxon>
        <taxon>Pseudomonadati</taxon>
        <taxon>Pseudomonadota</taxon>
        <taxon>Alphaproteobacteria</taxon>
        <taxon>Rickettsiales</taxon>
        <taxon>Anaplasmataceae</taxon>
        <taxon>Anaplasma</taxon>
        <taxon>phagocytophilum group</taxon>
    </lineage>
</organism>
<dbReference type="HOGENOM" id="CLU_3362872_0_0_5"/>
<evidence type="ECO:0000313" key="2">
    <source>
        <dbReference type="Proteomes" id="UP000001943"/>
    </source>
</evidence>
<accession>Q2GJH6</accession>
<gene>
    <name evidence="1" type="ordered locus">APH_0901</name>
</gene>
<dbReference type="EMBL" id="CP000235">
    <property type="protein sequence ID" value="ABD43562.1"/>
    <property type="molecule type" value="Genomic_DNA"/>
</dbReference>
<keyword evidence="2" id="KW-1185">Reference proteome</keyword>
<evidence type="ECO:0000313" key="1">
    <source>
        <dbReference type="EMBL" id="ABD43562.1"/>
    </source>
</evidence>
<proteinExistence type="predicted"/>
<sequence>MLGRSIKPLYGPAKYGELLIIVCFVSDKALISPSA</sequence>
<dbReference type="PaxDb" id="212042-APH_0901"/>
<dbReference type="Proteomes" id="UP000001943">
    <property type="component" value="Chromosome"/>
</dbReference>
<reference evidence="1 2" key="1">
    <citation type="journal article" date="2006" name="PLoS Genet.">
        <title>Comparative genomics of emerging human ehrlichiosis agents.</title>
        <authorList>
            <person name="Dunning Hotopp J.C."/>
            <person name="Lin M."/>
            <person name="Madupu R."/>
            <person name="Crabtree J."/>
            <person name="Angiuoli S.V."/>
            <person name="Eisen J.A."/>
            <person name="Seshadri R."/>
            <person name="Ren Q."/>
            <person name="Wu M."/>
            <person name="Utterback T.R."/>
            <person name="Smith S."/>
            <person name="Lewis M."/>
            <person name="Khouri H."/>
            <person name="Zhang C."/>
            <person name="Niu H."/>
            <person name="Lin Q."/>
            <person name="Ohashi N."/>
            <person name="Zhi N."/>
            <person name="Nelson W."/>
            <person name="Brinkac L.M."/>
            <person name="Dodson R.J."/>
            <person name="Rosovitz M.J."/>
            <person name="Sundaram J."/>
            <person name="Daugherty S.C."/>
            <person name="Davidsen T."/>
            <person name="Durkin A.S."/>
            <person name="Gwinn M."/>
            <person name="Haft D.H."/>
            <person name="Selengut J.D."/>
            <person name="Sullivan S.A."/>
            <person name="Zafar N."/>
            <person name="Zhou L."/>
            <person name="Benahmed F."/>
            <person name="Forberger H."/>
            <person name="Halpin R."/>
            <person name="Mulligan S."/>
            <person name="Robinson J."/>
            <person name="White O."/>
            <person name="Rikihisa Y."/>
            <person name="Tettelin H."/>
        </authorList>
    </citation>
    <scope>NUCLEOTIDE SEQUENCE [LARGE SCALE GENOMIC DNA]</scope>
    <source>
        <strain evidence="1 2">HZ</strain>
    </source>
</reference>
<dbReference type="KEGG" id="aph:APH_0901"/>